<evidence type="ECO:0000313" key="2">
    <source>
        <dbReference type="EMBL" id="OON13404.1"/>
    </source>
</evidence>
<keyword evidence="1" id="KW-1133">Transmembrane helix</keyword>
<dbReference type="InterPro" id="IPR003975">
    <property type="entry name" value="K_chnl_volt-dep_Kv4"/>
</dbReference>
<dbReference type="GO" id="GO:0008076">
    <property type="term" value="C:voltage-gated potassium channel complex"/>
    <property type="evidence" value="ECO:0007669"/>
    <property type="project" value="InterPro"/>
</dbReference>
<evidence type="ECO:0000256" key="1">
    <source>
        <dbReference type="SAM" id="Phobius"/>
    </source>
</evidence>
<organism evidence="2 3">
    <name type="scientific">Opisthorchis viverrini</name>
    <name type="common">Southeast Asian liver fluke</name>
    <dbReference type="NCBI Taxonomy" id="6198"/>
    <lineage>
        <taxon>Eukaryota</taxon>
        <taxon>Metazoa</taxon>
        <taxon>Spiralia</taxon>
        <taxon>Lophotrochozoa</taxon>
        <taxon>Platyhelminthes</taxon>
        <taxon>Trematoda</taxon>
        <taxon>Digenea</taxon>
        <taxon>Opisthorchiida</taxon>
        <taxon>Opisthorchiata</taxon>
        <taxon>Opisthorchiidae</taxon>
        <taxon>Opisthorchis</taxon>
    </lineage>
</organism>
<dbReference type="GO" id="GO:0005249">
    <property type="term" value="F:voltage-gated potassium channel activity"/>
    <property type="evidence" value="ECO:0007669"/>
    <property type="project" value="InterPro"/>
</dbReference>
<reference evidence="2 3" key="1">
    <citation type="submission" date="2015-03" db="EMBL/GenBank/DDBJ databases">
        <title>Draft genome of the nematode, Opisthorchis viverrini.</title>
        <authorList>
            <person name="Mitreva M."/>
        </authorList>
    </citation>
    <scope>NUCLEOTIDE SEQUENCE [LARGE SCALE GENOMIC DNA]</scope>
    <source>
        <strain evidence="2">Khon Kaen</strain>
    </source>
</reference>
<dbReference type="PRINTS" id="PR01497">
    <property type="entry name" value="SHALCHANNEL"/>
</dbReference>
<dbReference type="EMBL" id="KV907429">
    <property type="protein sequence ID" value="OON13404.1"/>
    <property type="molecule type" value="Genomic_DNA"/>
</dbReference>
<sequence length="294" mass="34151">MPEIMGDCCYEEYLDRYRENRERQLEDLNDHKEEEQPATCFREQLWRAFENPQASTLAIVLYYVTGFFIGVSVLANTFQRKIIQPSFMYGCFKCTNHSLPETVKINEEAMQNSAAGLSPEHDLMSSIQTKKARFSRINEMKLATETAFLEGKRRFEMSHDDPVIGNSPSFYLEKGLQYIEEEAGCVGPGYTEPELMQKSPQLEQNFENERMDLFEEQYYHLIDCLQRTTGCDVVSSELTGGDIPFNIHASIKMMVYHSPMFPMPGQLKYDRLILNHLRHRTHVGPLPDQRTFKI</sequence>
<feature type="transmembrane region" description="Helical" evidence="1">
    <location>
        <begin position="59"/>
        <end position="78"/>
    </location>
</feature>
<keyword evidence="3" id="KW-1185">Reference proteome</keyword>
<keyword evidence="1" id="KW-0812">Transmembrane</keyword>
<protein>
    <submittedName>
        <fullName evidence="2">Uncharacterized protein</fullName>
    </submittedName>
</protein>
<feature type="non-terminal residue" evidence="2">
    <location>
        <position position="294"/>
    </location>
</feature>
<accession>A0A1S8WG59</accession>
<gene>
    <name evidence="2" type="ORF">X801_10823</name>
</gene>
<keyword evidence="1" id="KW-0472">Membrane</keyword>
<dbReference type="Proteomes" id="UP000243686">
    <property type="component" value="Unassembled WGS sequence"/>
</dbReference>
<evidence type="ECO:0000313" key="3">
    <source>
        <dbReference type="Proteomes" id="UP000243686"/>
    </source>
</evidence>
<proteinExistence type="predicted"/>
<name>A0A1S8WG59_OPIVI</name>
<dbReference type="AlphaFoldDB" id="A0A1S8WG59"/>